<reference evidence="2" key="1">
    <citation type="submission" date="2021-01" db="EMBL/GenBank/DDBJ databases">
        <authorList>
            <consortium name="Genoscope - CEA"/>
            <person name="William W."/>
        </authorList>
    </citation>
    <scope>NUCLEOTIDE SEQUENCE</scope>
</reference>
<keyword evidence="1" id="KW-0677">Repeat</keyword>
<dbReference type="AlphaFoldDB" id="A0A8S1KX63"/>
<evidence type="ECO:0008006" key="4">
    <source>
        <dbReference type="Google" id="ProtNLM"/>
    </source>
</evidence>
<protein>
    <recommendedName>
        <fullName evidence="4">MORN repeat protein</fullName>
    </recommendedName>
</protein>
<gene>
    <name evidence="2" type="ORF">PPRIM_AZ9-3.1.T0280355</name>
</gene>
<evidence type="ECO:0000256" key="1">
    <source>
        <dbReference type="ARBA" id="ARBA00022737"/>
    </source>
</evidence>
<name>A0A8S1KX63_PARPR</name>
<accession>A0A8S1KX63</accession>
<dbReference type="GO" id="GO:0005829">
    <property type="term" value="C:cytosol"/>
    <property type="evidence" value="ECO:0007669"/>
    <property type="project" value="TreeGrafter"/>
</dbReference>
<dbReference type="EMBL" id="CAJJDM010000027">
    <property type="protein sequence ID" value="CAD8059347.1"/>
    <property type="molecule type" value="Genomic_DNA"/>
</dbReference>
<organism evidence="2 3">
    <name type="scientific">Paramecium primaurelia</name>
    <dbReference type="NCBI Taxonomy" id="5886"/>
    <lineage>
        <taxon>Eukaryota</taxon>
        <taxon>Sar</taxon>
        <taxon>Alveolata</taxon>
        <taxon>Ciliophora</taxon>
        <taxon>Intramacronucleata</taxon>
        <taxon>Oligohymenophorea</taxon>
        <taxon>Peniculida</taxon>
        <taxon>Parameciidae</taxon>
        <taxon>Paramecium</taxon>
    </lineage>
</organism>
<dbReference type="Pfam" id="PF02493">
    <property type="entry name" value="MORN"/>
    <property type="match status" value="7"/>
</dbReference>
<dbReference type="PANTHER" id="PTHR43215:SF14">
    <property type="entry name" value="RADIAL SPOKE HEAD 1 HOMOLOG"/>
    <property type="match status" value="1"/>
</dbReference>
<proteinExistence type="predicted"/>
<dbReference type="Proteomes" id="UP000688137">
    <property type="component" value="Unassembled WGS sequence"/>
</dbReference>
<sequence>MNQQISQEFFIHKFASISLSETDDDNSKQSSPALDSRLLEFVGTLPAHIKQKLENFKPNSDFQISKQNDDSVYFGTLELGLKVGIGIQVWPQAGNLLIGTWQNDLLQGVCTMHYRNGDIFEAQFQNGRTNGFGMFKSEKKIVKGIWINNQLEGEAQEIKSDGTRFYGQFHNGKKNGRGIQVFPDGCKYEGSFENNQFSGYGIFYWSDGSYYQGQFQKGLIMGFGNYINNNGLQLIGQFSEIKKTQAKEVGLNKNLQSIMYLNQYNQSLLIEKIHFL</sequence>
<evidence type="ECO:0000313" key="2">
    <source>
        <dbReference type="EMBL" id="CAD8059347.1"/>
    </source>
</evidence>
<keyword evidence="3" id="KW-1185">Reference proteome</keyword>
<dbReference type="PANTHER" id="PTHR43215">
    <property type="entry name" value="RADIAL SPOKE HEAD 1 HOMOLOG"/>
    <property type="match status" value="1"/>
</dbReference>
<dbReference type="SMART" id="SM00698">
    <property type="entry name" value="MORN"/>
    <property type="match status" value="5"/>
</dbReference>
<comment type="caution">
    <text evidence="2">The sequence shown here is derived from an EMBL/GenBank/DDBJ whole genome shotgun (WGS) entry which is preliminary data.</text>
</comment>
<evidence type="ECO:0000313" key="3">
    <source>
        <dbReference type="Proteomes" id="UP000688137"/>
    </source>
</evidence>
<dbReference type="InterPro" id="IPR003409">
    <property type="entry name" value="MORN"/>
</dbReference>